<keyword evidence="1" id="KW-1133">Transmembrane helix</keyword>
<keyword evidence="1" id="KW-0812">Transmembrane</keyword>
<keyword evidence="1" id="KW-0472">Membrane</keyword>
<feature type="transmembrane region" description="Helical" evidence="1">
    <location>
        <begin position="12"/>
        <end position="34"/>
    </location>
</feature>
<feature type="transmembrane region" description="Helical" evidence="1">
    <location>
        <begin position="334"/>
        <end position="354"/>
    </location>
</feature>
<feature type="transmembrane region" description="Helical" evidence="1">
    <location>
        <begin position="387"/>
        <end position="403"/>
    </location>
</feature>
<evidence type="ECO:0000313" key="3">
    <source>
        <dbReference type="Proteomes" id="UP001162541"/>
    </source>
</evidence>
<name>A0AAF6BNS6_MARPO</name>
<sequence>MSWWIYWMDQLVIMILLFPFVISACVSRIAYVIMPWWIDVPYVYGFMIFVFVRWGISVLLTERVRSWYARVGATNGGVHNDVERSLREDLKYSKDDIDAIRSSTSVQFIYYCQSAFASTGSCRWAWQRESARPAPLPVLPHHDFAVLRLKARNSEGKLLQFFISAEKEGRGQGGGTPGIYIHLLTRSAFRELRDNHNIIYSWKGYSIQVPLGDLTTTLEGHDTNYNLLNNNCWRYAKAACRSVILLLSQQPGVNPEQKQLLLKSSRMVSYTVTKKAIKKIGDIVFFFSALHIFSPFEPITAIIATLIAFEVKGIRLFFILFIGTGFVYTSSSKAVAVILPILSVVISLGFYRFLDSWIDLYRIKTGNRSCRLLDVALRIPRDENMEPVVVIALTVWITVLIWTSSVTTPATLEAAIAVAVYVGIKIVILTGDKIGEWLNTWRSRPDRLQG</sequence>
<evidence type="ECO:0000313" key="2">
    <source>
        <dbReference type="EMBL" id="BBN13660.1"/>
    </source>
</evidence>
<feature type="transmembrane region" description="Helical" evidence="1">
    <location>
        <begin position="40"/>
        <end position="60"/>
    </location>
</feature>
<organism evidence="2 3">
    <name type="scientific">Marchantia polymorpha subsp. ruderalis</name>
    <dbReference type="NCBI Taxonomy" id="1480154"/>
    <lineage>
        <taxon>Eukaryota</taxon>
        <taxon>Viridiplantae</taxon>
        <taxon>Streptophyta</taxon>
        <taxon>Embryophyta</taxon>
        <taxon>Marchantiophyta</taxon>
        <taxon>Marchantiopsida</taxon>
        <taxon>Marchantiidae</taxon>
        <taxon>Marchantiales</taxon>
        <taxon>Marchantiaceae</taxon>
        <taxon>Marchantia</taxon>
    </lineage>
</organism>
<reference evidence="3" key="1">
    <citation type="journal article" date="2020" name="Curr. Biol.">
        <title>Chromatin organization in early land plants reveals an ancestral association between H3K27me3, transposons, and constitutive heterochromatin.</title>
        <authorList>
            <person name="Montgomery S.A."/>
            <person name="Tanizawa Y."/>
            <person name="Galik B."/>
            <person name="Wang N."/>
            <person name="Ito T."/>
            <person name="Mochizuki T."/>
            <person name="Akimcheva S."/>
            <person name="Bowman J.L."/>
            <person name="Cognat V."/>
            <person name="Marechal-Drouard L."/>
            <person name="Ekker H."/>
            <person name="Hong S.F."/>
            <person name="Kohchi T."/>
            <person name="Lin S.S."/>
            <person name="Liu L.D."/>
            <person name="Nakamura Y."/>
            <person name="Valeeva L.R."/>
            <person name="Shakirov E.V."/>
            <person name="Shippen D.E."/>
            <person name="Wei W.L."/>
            <person name="Yagura M."/>
            <person name="Yamaoka S."/>
            <person name="Yamato K.T."/>
            <person name="Liu C."/>
            <person name="Berger F."/>
        </authorList>
    </citation>
    <scope>NUCLEOTIDE SEQUENCE [LARGE SCALE GENOMIC DNA]</scope>
    <source>
        <strain evidence="3">Tak-1</strain>
    </source>
</reference>
<feature type="transmembrane region" description="Helical" evidence="1">
    <location>
        <begin position="410"/>
        <end position="431"/>
    </location>
</feature>
<proteinExistence type="predicted"/>
<dbReference type="Proteomes" id="UP001162541">
    <property type="component" value="Chromosome 6"/>
</dbReference>
<accession>A0AAF6BNS6</accession>
<dbReference type="EMBL" id="AP019871">
    <property type="protein sequence ID" value="BBN13660.1"/>
    <property type="molecule type" value="Genomic_DNA"/>
</dbReference>
<protein>
    <submittedName>
        <fullName evidence="2">Uncharacterized protein</fullName>
    </submittedName>
</protein>
<evidence type="ECO:0000256" key="1">
    <source>
        <dbReference type="SAM" id="Phobius"/>
    </source>
</evidence>
<gene>
    <name evidence="2" type="ORF">Mp_6g05390</name>
</gene>
<dbReference type="AlphaFoldDB" id="A0AAF6BNS6"/>